<evidence type="ECO:0000313" key="1">
    <source>
        <dbReference type="EMBL" id="PTM58351.1"/>
    </source>
</evidence>
<reference evidence="1 2" key="1">
    <citation type="submission" date="2018-04" db="EMBL/GenBank/DDBJ databases">
        <title>Genomic Encyclopedia of Archaeal and Bacterial Type Strains, Phase II (KMG-II): from individual species to whole genera.</title>
        <authorList>
            <person name="Goeker M."/>
        </authorList>
    </citation>
    <scope>NUCLEOTIDE SEQUENCE [LARGE SCALE GENOMIC DNA]</scope>
    <source>
        <strain evidence="1 2">DSM 45169</strain>
    </source>
</reference>
<sequence length="71" mass="8467">METRIVTITNRDWFRGTKVVEVEWKCPTCGEPMGEPKLRRFCEDGEWYDVHVWDNECGHIAKYRHLKIVNG</sequence>
<protein>
    <submittedName>
        <fullName evidence="1">Uncharacterized protein</fullName>
    </submittedName>
</protein>
<keyword evidence="2" id="KW-1185">Reference proteome</keyword>
<accession>A0A2T4Z8Y1</accession>
<comment type="caution">
    <text evidence="1">The sequence shown here is derived from an EMBL/GenBank/DDBJ whole genome shotgun (WGS) entry which is preliminary data.</text>
</comment>
<evidence type="ECO:0000313" key="2">
    <source>
        <dbReference type="Proteomes" id="UP000241639"/>
    </source>
</evidence>
<proteinExistence type="predicted"/>
<name>A0A2T4Z8Y1_9BACL</name>
<dbReference type="Proteomes" id="UP000241639">
    <property type="component" value="Unassembled WGS sequence"/>
</dbReference>
<dbReference type="OrthoDB" id="2991066at2"/>
<gene>
    <name evidence="1" type="ORF">C8J48_0933</name>
</gene>
<organism evidence="1 2">
    <name type="scientific">Desmospora activa DSM 45169</name>
    <dbReference type="NCBI Taxonomy" id="1121389"/>
    <lineage>
        <taxon>Bacteria</taxon>
        <taxon>Bacillati</taxon>
        <taxon>Bacillota</taxon>
        <taxon>Bacilli</taxon>
        <taxon>Bacillales</taxon>
        <taxon>Thermoactinomycetaceae</taxon>
        <taxon>Desmospora</taxon>
    </lineage>
</organism>
<dbReference type="RefSeq" id="WP_107725165.1">
    <property type="nucleotide sequence ID" value="NZ_PZZP01000001.1"/>
</dbReference>
<dbReference type="EMBL" id="PZZP01000001">
    <property type="protein sequence ID" value="PTM58351.1"/>
    <property type="molecule type" value="Genomic_DNA"/>
</dbReference>
<dbReference type="AlphaFoldDB" id="A0A2T4Z8Y1"/>